<dbReference type="Gene3D" id="2.40.30.170">
    <property type="match status" value="1"/>
</dbReference>
<dbReference type="InterPro" id="IPR058637">
    <property type="entry name" value="YknX-like_C"/>
</dbReference>
<keyword evidence="2" id="KW-0175">Coiled coil</keyword>
<evidence type="ECO:0000256" key="1">
    <source>
        <dbReference type="ARBA" id="ARBA00009477"/>
    </source>
</evidence>
<dbReference type="GO" id="GO:1990281">
    <property type="term" value="C:efflux pump complex"/>
    <property type="evidence" value="ECO:0007669"/>
    <property type="project" value="TreeGrafter"/>
</dbReference>
<reference evidence="7 8" key="1">
    <citation type="submission" date="2017-11" db="EMBL/GenBank/DDBJ databases">
        <title>Rhodohalobacter 15182 sp. nov., isolated from a salt lake.</title>
        <authorList>
            <person name="Han S."/>
        </authorList>
    </citation>
    <scope>NUCLEOTIDE SEQUENCE [LARGE SCALE GENOMIC DNA]</scope>
    <source>
        <strain evidence="7 8">15182</strain>
    </source>
</reference>
<dbReference type="Gene3D" id="2.40.50.100">
    <property type="match status" value="1"/>
</dbReference>
<name>A0A2N0VH79_9BACT</name>
<dbReference type="Gene3D" id="1.10.287.470">
    <property type="entry name" value="Helix hairpin bin"/>
    <property type="match status" value="1"/>
</dbReference>
<protein>
    <submittedName>
        <fullName evidence="7">Uncharacterized protein</fullName>
    </submittedName>
</protein>
<dbReference type="SUPFAM" id="SSF111369">
    <property type="entry name" value="HlyD-like secretion proteins"/>
    <property type="match status" value="1"/>
</dbReference>
<gene>
    <name evidence="7" type="ORF">CWD77_08190</name>
</gene>
<comment type="caution">
    <text evidence="7">The sequence shown here is derived from an EMBL/GenBank/DDBJ whole genome shotgun (WGS) entry which is preliminary data.</text>
</comment>
<comment type="similarity">
    <text evidence="1">Belongs to the membrane fusion protein (MFP) (TC 8.A.1) family.</text>
</comment>
<proteinExistence type="inferred from homology"/>
<evidence type="ECO:0000259" key="6">
    <source>
        <dbReference type="Pfam" id="PF25989"/>
    </source>
</evidence>
<evidence type="ECO:0000313" key="7">
    <source>
        <dbReference type="EMBL" id="PKD43539.1"/>
    </source>
</evidence>
<dbReference type="NCBIfam" id="TIGR01730">
    <property type="entry name" value="RND_mfp"/>
    <property type="match status" value="1"/>
</dbReference>
<dbReference type="OrthoDB" id="9806939at2"/>
<evidence type="ECO:0000259" key="4">
    <source>
        <dbReference type="Pfam" id="PF25893"/>
    </source>
</evidence>
<evidence type="ECO:0000259" key="5">
    <source>
        <dbReference type="Pfam" id="PF25954"/>
    </source>
</evidence>
<keyword evidence="3" id="KW-0732">Signal</keyword>
<dbReference type="InterPro" id="IPR006143">
    <property type="entry name" value="RND_pump_MFP"/>
</dbReference>
<dbReference type="Pfam" id="PF25893">
    <property type="entry name" value="HH_CzcB"/>
    <property type="match status" value="1"/>
</dbReference>
<dbReference type="InterPro" id="IPR058648">
    <property type="entry name" value="HH_CzcB-like"/>
</dbReference>
<dbReference type="PANTHER" id="PTHR30469">
    <property type="entry name" value="MULTIDRUG RESISTANCE PROTEIN MDTA"/>
    <property type="match status" value="1"/>
</dbReference>
<dbReference type="GO" id="GO:0015562">
    <property type="term" value="F:efflux transmembrane transporter activity"/>
    <property type="evidence" value="ECO:0007669"/>
    <property type="project" value="TreeGrafter"/>
</dbReference>
<evidence type="ECO:0000256" key="3">
    <source>
        <dbReference type="SAM" id="SignalP"/>
    </source>
</evidence>
<feature type="signal peptide" evidence="3">
    <location>
        <begin position="1"/>
        <end position="26"/>
    </location>
</feature>
<keyword evidence="8" id="KW-1185">Reference proteome</keyword>
<feature type="domain" description="CusB-like beta-barrel" evidence="5">
    <location>
        <begin position="206"/>
        <end position="276"/>
    </location>
</feature>
<dbReference type="InterPro" id="IPR058792">
    <property type="entry name" value="Beta-barrel_RND_2"/>
</dbReference>
<sequence length="377" mass="41490">MLMTKMMNTVIKISSLILLAFTLVSCDQGEENGEQNGTDGARLMPVETVIIEPDNFNDFVRTTGTVEAIDDAMISSETSGRILSIKDRGERVQKGGVIAQIDDRLIQAQYEAAKTGYELAEDTFNRFESLHADSIISTQDYNSARAQRDQARAQLNQVEKQLQDSKIEAPFSGRIEERFISTGELINPGMPVVRLVNTDLIRVISGVPERYSGEITEGSKVQLNFGGLNGETRESTVTYASNVLDPETRTYAIEVEMRNSEQLIKPDMVVDLLLERQTLENVIIIPRTAVLRNEDGQSVYIASEQDGEKVARLVNVETGSAGGALIQIVNGLSDGDELVVNGVRNLSEGDVLNILNTETSIERAEKLKSADRPVVSY</sequence>
<evidence type="ECO:0000313" key="8">
    <source>
        <dbReference type="Proteomes" id="UP000233398"/>
    </source>
</evidence>
<feature type="chain" id="PRO_5014618636" evidence="3">
    <location>
        <begin position="27"/>
        <end position="377"/>
    </location>
</feature>
<feature type="domain" description="CzcB-like alpha-helical hairpin" evidence="4">
    <location>
        <begin position="107"/>
        <end position="163"/>
    </location>
</feature>
<dbReference type="PROSITE" id="PS51257">
    <property type="entry name" value="PROKAR_LIPOPROTEIN"/>
    <property type="match status" value="1"/>
</dbReference>
<dbReference type="PANTHER" id="PTHR30469:SF15">
    <property type="entry name" value="HLYD FAMILY OF SECRETION PROTEINS"/>
    <property type="match status" value="1"/>
</dbReference>
<feature type="coiled-coil region" evidence="2">
    <location>
        <begin position="141"/>
        <end position="168"/>
    </location>
</feature>
<evidence type="ECO:0000256" key="2">
    <source>
        <dbReference type="SAM" id="Coils"/>
    </source>
</evidence>
<accession>A0A2N0VH79</accession>
<dbReference type="Pfam" id="PF25954">
    <property type="entry name" value="Beta-barrel_RND_2"/>
    <property type="match status" value="1"/>
</dbReference>
<dbReference type="AlphaFoldDB" id="A0A2N0VH79"/>
<dbReference type="Proteomes" id="UP000233398">
    <property type="component" value="Unassembled WGS sequence"/>
</dbReference>
<organism evidence="7 8">
    <name type="scientific">Rhodohalobacter barkolensis</name>
    <dbReference type="NCBI Taxonomy" id="2053187"/>
    <lineage>
        <taxon>Bacteria</taxon>
        <taxon>Pseudomonadati</taxon>
        <taxon>Balneolota</taxon>
        <taxon>Balneolia</taxon>
        <taxon>Balneolales</taxon>
        <taxon>Balneolaceae</taxon>
        <taxon>Rhodohalobacter</taxon>
    </lineage>
</organism>
<dbReference type="Gene3D" id="2.40.420.20">
    <property type="match status" value="1"/>
</dbReference>
<dbReference type="EMBL" id="PISP01000002">
    <property type="protein sequence ID" value="PKD43539.1"/>
    <property type="molecule type" value="Genomic_DNA"/>
</dbReference>
<dbReference type="Pfam" id="PF25989">
    <property type="entry name" value="YknX_C"/>
    <property type="match status" value="1"/>
</dbReference>
<feature type="domain" description="YknX-like C-terminal permuted SH3-like" evidence="6">
    <location>
        <begin position="283"/>
        <end position="350"/>
    </location>
</feature>